<comment type="caution">
    <text evidence="4">The sequence shown here is derived from an EMBL/GenBank/DDBJ whole genome shotgun (WGS) entry which is preliminary data.</text>
</comment>
<dbReference type="eggNOG" id="COG1361">
    <property type="taxonomic scope" value="Bacteria"/>
</dbReference>
<dbReference type="PATRIC" id="fig|1348663.4.peg.3648"/>
<dbReference type="Gene3D" id="2.60.120.200">
    <property type="match status" value="1"/>
</dbReference>
<dbReference type="InterPro" id="IPR013320">
    <property type="entry name" value="ConA-like_dom_sf"/>
</dbReference>
<evidence type="ECO:0000259" key="3">
    <source>
        <dbReference type="Pfam" id="PF24346"/>
    </source>
</evidence>
<feature type="domain" description="DUF7507" evidence="3">
    <location>
        <begin position="264"/>
        <end position="362"/>
    </location>
</feature>
<feature type="compositionally biased region" description="Basic and acidic residues" evidence="1">
    <location>
        <begin position="516"/>
        <end position="531"/>
    </location>
</feature>
<evidence type="ECO:0000256" key="2">
    <source>
        <dbReference type="SAM" id="Phobius"/>
    </source>
</evidence>
<dbReference type="NCBIfam" id="TIGR01167">
    <property type="entry name" value="LPXTG_anchor"/>
    <property type="match status" value="1"/>
</dbReference>
<feature type="region of interest" description="Disordered" evidence="1">
    <location>
        <begin position="453"/>
        <end position="548"/>
    </location>
</feature>
<keyword evidence="2" id="KW-0812">Transmembrane</keyword>
<evidence type="ECO:0000313" key="4">
    <source>
        <dbReference type="EMBL" id="KDN83998.1"/>
    </source>
</evidence>
<reference evidence="4 5" key="1">
    <citation type="submission" date="2014-05" db="EMBL/GenBank/DDBJ databases">
        <title>Draft Genome Sequence of Kitasatospora cheerisanensis KCTC 2395.</title>
        <authorList>
            <person name="Nam D.H."/>
        </authorList>
    </citation>
    <scope>NUCLEOTIDE SEQUENCE [LARGE SCALE GENOMIC DNA]</scope>
    <source>
        <strain evidence="4 5">KCTC 2395</strain>
    </source>
</reference>
<feature type="transmembrane region" description="Helical" evidence="2">
    <location>
        <begin position="545"/>
        <end position="565"/>
    </location>
</feature>
<feature type="compositionally biased region" description="Pro residues" evidence="1">
    <location>
        <begin position="490"/>
        <end position="510"/>
    </location>
</feature>
<dbReference type="SUPFAM" id="SSF49899">
    <property type="entry name" value="Concanavalin A-like lectins/glucanases"/>
    <property type="match status" value="1"/>
</dbReference>
<dbReference type="RefSeq" id="WP_035864184.1">
    <property type="nucleotide sequence ID" value="NZ_KK853997.1"/>
</dbReference>
<sequence length="569" mass="59014">MTDAGHDRTAAVLYERPLPANEGIQVSFEQWQYGGDPALPSPADGIAFFLVDGAAPLSRPGAYGGSLGYAQKLPDDNPANPFLPGVEDGYLGVGLDVLGNYFGDWERRGNGCATRSPAGTGFHVPAPGPNMVTLRGPGNGTDGYCFLGATTSNLTTTGPWPSTLPGQLQGPATAADLPPGITPEQAEAALVPSRRTVTVTVTPTPDPQVEVDVDFGAGPVRVLSQAAPQPVPATYKFGFASSTGDFTDVHLLRNVVARSVNPLPELNLVKQIDRTTPLPDPVTAGTVVPYQFVVTNAGGAAIRDLVVTDPLVGAITCPTTDLAVGETTTCTGTYTVTAADVQRGFITNLAVANGDSDSGPVTSPEADHTLPLNDNYGLLLEKHVDEPRVYLAGETATYTYTVTNTTDLTVTDLAVLDDRLTGVQCESTALAPRNAPGSVTTCTGSYTVTEADAEAGTVRNTAHATGTAPERTVTSPPAQEEIAVRAEEPSPSPSPCPTPSPSPSPTPSPCPSHSKHPSERPSEHPSERPTHPGELPKTGGDGSPVLPLLISAGLGVAGLFTIRWARRRS</sequence>
<dbReference type="Proteomes" id="UP000027178">
    <property type="component" value="Unassembled WGS sequence"/>
</dbReference>
<dbReference type="EMBL" id="JNBY01000093">
    <property type="protein sequence ID" value="KDN83998.1"/>
    <property type="molecule type" value="Genomic_DNA"/>
</dbReference>
<organism evidence="4 5">
    <name type="scientific">Kitasatospora cheerisanensis KCTC 2395</name>
    <dbReference type="NCBI Taxonomy" id="1348663"/>
    <lineage>
        <taxon>Bacteria</taxon>
        <taxon>Bacillati</taxon>
        <taxon>Actinomycetota</taxon>
        <taxon>Actinomycetes</taxon>
        <taxon>Kitasatosporales</taxon>
        <taxon>Streptomycetaceae</taxon>
        <taxon>Kitasatospora</taxon>
    </lineage>
</organism>
<keyword evidence="2" id="KW-1133">Transmembrane helix</keyword>
<gene>
    <name evidence="4" type="ORF">KCH_37890</name>
</gene>
<protein>
    <recommendedName>
        <fullName evidence="3">DUF7507 domain-containing protein</fullName>
    </recommendedName>
</protein>
<dbReference type="AlphaFoldDB" id="A0A066YR17"/>
<proteinExistence type="predicted"/>
<keyword evidence="5" id="KW-1185">Reference proteome</keyword>
<dbReference type="Pfam" id="PF24346">
    <property type="entry name" value="DUF7507"/>
    <property type="match status" value="2"/>
</dbReference>
<evidence type="ECO:0000256" key="1">
    <source>
        <dbReference type="SAM" id="MobiDB-lite"/>
    </source>
</evidence>
<evidence type="ECO:0000313" key="5">
    <source>
        <dbReference type="Proteomes" id="UP000027178"/>
    </source>
</evidence>
<dbReference type="InterPro" id="IPR055354">
    <property type="entry name" value="DUF7507"/>
</dbReference>
<dbReference type="HOGENOM" id="CLU_398896_0_0_11"/>
<name>A0A066YR17_9ACTN</name>
<feature type="domain" description="DUF7507" evidence="3">
    <location>
        <begin position="380"/>
        <end position="473"/>
    </location>
</feature>
<dbReference type="OrthoDB" id="3225333at2"/>
<accession>A0A066YR17</accession>
<keyword evidence="2" id="KW-0472">Membrane</keyword>